<dbReference type="Pfam" id="PF00482">
    <property type="entry name" value="T2SSF"/>
    <property type="match status" value="2"/>
</dbReference>
<feature type="domain" description="Type II secretion system protein GspF" evidence="8">
    <location>
        <begin position="273"/>
        <end position="396"/>
    </location>
</feature>
<evidence type="ECO:0000256" key="4">
    <source>
        <dbReference type="ARBA" id="ARBA00022692"/>
    </source>
</evidence>
<dbReference type="InterPro" id="IPR042094">
    <property type="entry name" value="T2SS_GspF_sf"/>
</dbReference>
<dbReference type="InterPro" id="IPR018076">
    <property type="entry name" value="T2SS_GspF_dom"/>
</dbReference>
<dbReference type="EMBL" id="MFKK01000021">
    <property type="protein sequence ID" value="OGG40696.1"/>
    <property type="molecule type" value="Genomic_DNA"/>
</dbReference>
<keyword evidence="3" id="KW-1003">Cell membrane</keyword>
<dbReference type="STRING" id="1798471.A3A21_00425"/>
<gene>
    <name evidence="9" type="ORF">A3A21_00425</name>
</gene>
<organism evidence="9 10">
    <name type="scientific">Candidatus Jorgensenbacteria bacterium RIFCSPLOWO2_01_FULL_45_25b</name>
    <dbReference type="NCBI Taxonomy" id="1798471"/>
    <lineage>
        <taxon>Bacteria</taxon>
        <taxon>Candidatus Joergenseniibacteriota</taxon>
    </lineage>
</organism>
<evidence type="ECO:0000256" key="5">
    <source>
        <dbReference type="ARBA" id="ARBA00022989"/>
    </source>
</evidence>
<keyword evidence="4 7" id="KW-0812">Transmembrane</keyword>
<feature type="transmembrane region" description="Helical" evidence="7">
    <location>
        <begin position="377"/>
        <end position="398"/>
    </location>
</feature>
<evidence type="ECO:0000256" key="1">
    <source>
        <dbReference type="ARBA" id="ARBA00004651"/>
    </source>
</evidence>
<feature type="domain" description="Type II secretion system protein GspF" evidence="8">
    <location>
        <begin position="71"/>
        <end position="192"/>
    </location>
</feature>
<keyword evidence="6 7" id="KW-0472">Membrane</keyword>
<comment type="caution">
    <text evidence="9">The sequence shown here is derived from an EMBL/GenBank/DDBJ whole genome shotgun (WGS) entry which is preliminary data.</text>
</comment>
<evidence type="ECO:0000313" key="10">
    <source>
        <dbReference type="Proteomes" id="UP000176996"/>
    </source>
</evidence>
<evidence type="ECO:0000256" key="2">
    <source>
        <dbReference type="ARBA" id="ARBA00005745"/>
    </source>
</evidence>
<dbReference type="PANTHER" id="PTHR30012">
    <property type="entry name" value="GENERAL SECRETION PATHWAY PROTEIN"/>
    <property type="match status" value="1"/>
</dbReference>
<protein>
    <recommendedName>
        <fullName evidence="8">Type II secretion system protein GspF domain-containing protein</fullName>
    </recommendedName>
</protein>
<dbReference type="AlphaFoldDB" id="A0A1F6BUR9"/>
<evidence type="ECO:0000256" key="6">
    <source>
        <dbReference type="ARBA" id="ARBA00023136"/>
    </source>
</evidence>
<evidence type="ECO:0000313" key="9">
    <source>
        <dbReference type="EMBL" id="OGG40696.1"/>
    </source>
</evidence>
<feature type="transmembrane region" description="Helical" evidence="7">
    <location>
        <begin position="169"/>
        <end position="191"/>
    </location>
</feature>
<reference evidence="9 10" key="1">
    <citation type="journal article" date="2016" name="Nat. Commun.">
        <title>Thousands of microbial genomes shed light on interconnected biogeochemical processes in an aquifer system.</title>
        <authorList>
            <person name="Anantharaman K."/>
            <person name="Brown C.T."/>
            <person name="Hug L.A."/>
            <person name="Sharon I."/>
            <person name="Castelle C.J."/>
            <person name="Probst A.J."/>
            <person name="Thomas B.C."/>
            <person name="Singh A."/>
            <person name="Wilkins M.J."/>
            <person name="Karaoz U."/>
            <person name="Brodie E.L."/>
            <person name="Williams K.H."/>
            <person name="Hubbard S.S."/>
            <person name="Banfield J.F."/>
        </authorList>
    </citation>
    <scope>NUCLEOTIDE SEQUENCE [LARGE SCALE GENOMIC DNA]</scope>
</reference>
<proteinExistence type="inferred from homology"/>
<dbReference type="PRINTS" id="PR00812">
    <property type="entry name" value="BCTERIALGSPF"/>
</dbReference>
<sequence length="404" mass="44606">MKYKYTATQESGEVVESELDAKTVPEVLAFLTSRGLKPVSVKKIDEGFLKIFKMSLGSGKITVADQIFLSKYLALMLRIGTNLLQAINILIEDFKKSSIREFLTQVRTNLERGQPFYLAFANQPRTFSQVYINLVKAGEASGNLEEVFQNLTDSLTKEKKLTDQVKGALTYPIILLVTSFVILFFLIMFALPKIAKVFLDGGFQPPLFSRIIFGVGLFFGNFGGYIFVALILSGIVLTYLYKASFTFKTFVFDIVRGIPVVKEVVRKIALQRFAATLSSLVKAGMPLVQSLEITADAVGNVELHSALMRIAHEGISKGLTVGEAFSREPFFPQTVVNLISISERAGHIEEVLQTLAEFYAGDVDGSLKTMVSFLEPILLLFIGSVVGAIALSVIIPIYQLTSQF</sequence>
<comment type="subcellular location">
    <subcellularLocation>
        <location evidence="1">Cell membrane</location>
        <topology evidence="1">Multi-pass membrane protein</topology>
    </subcellularLocation>
</comment>
<feature type="transmembrane region" description="Helical" evidence="7">
    <location>
        <begin position="211"/>
        <end position="241"/>
    </location>
</feature>
<evidence type="ECO:0000256" key="7">
    <source>
        <dbReference type="SAM" id="Phobius"/>
    </source>
</evidence>
<name>A0A1F6BUR9_9BACT</name>
<dbReference type="InterPro" id="IPR003004">
    <property type="entry name" value="GspF/PilC"/>
</dbReference>
<evidence type="ECO:0000256" key="3">
    <source>
        <dbReference type="ARBA" id="ARBA00022475"/>
    </source>
</evidence>
<comment type="similarity">
    <text evidence="2">Belongs to the GSP F family.</text>
</comment>
<accession>A0A1F6BUR9</accession>
<dbReference type="Gene3D" id="1.20.81.30">
    <property type="entry name" value="Type II secretion system (T2SS), domain F"/>
    <property type="match status" value="2"/>
</dbReference>
<keyword evidence="5 7" id="KW-1133">Transmembrane helix</keyword>
<dbReference type="Proteomes" id="UP000176996">
    <property type="component" value="Unassembled WGS sequence"/>
</dbReference>
<dbReference type="PANTHER" id="PTHR30012:SF0">
    <property type="entry name" value="TYPE II SECRETION SYSTEM PROTEIN F-RELATED"/>
    <property type="match status" value="1"/>
</dbReference>
<evidence type="ECO:0000259" key="8">
    <source>
        <dbReference type="Pfam" id="PF00482"/>
    </source>
</evidence>
<dbReference type="GO" id="GO:0005886">
    <property type="term" value="C:plasma membrane"/>
    <property type="evidence" value="ECO:0007669"/>
    <property type="project" value="UniProtKB-SubCell"/>
</dbReference>